<organism evidence="9 10">
    <name type="scientific">Plectus sambesii</name>
    <dbReference type="NCBI Taxonomy" id="2011161"/>
    <lineage>
        <taxon>Eukaryota</taxon>
        <taxon>Metazoa</taxon>
        <taxon>Ecdysozoa</taxon>
        <taxon>Nematoda</taxon>
        <taxon>Chromadorea</taxon>
        <taxon>Plectida</taxon>
        <taxon>Plectina</taxon>
        <taxon>Plectoidea</taxon>
        <taxon>Plectidae</taxon>
        <taxon>Plectus</taxon>
    </lineage>
</organism>
<evidence type="ECO:0000256" key="7">
    <source>
        <dbReference type="SAM" id="MobiDB-lite"/>
    </source>
</evidence>
<dbReference type="InterPro" id="IPR000742">
    <property type="entry name" value="EGF"/>
</dbReference>
<dbReference type="SUPFAM" id="SSF57196">
    <property type="entry name" value="EGF/Laminin"/>
    <property type="match status" value="1"/>
</dbReference>
<evidence type="ECO:0000259" key="8">
    <source>
        <dbReference type="PROSITE" id="PS50026"/>
    </source>
</evidence>
<dbReference type="WBParaSite" id="PSAMB.scaffold2096size25459.g16392.t1">
    <property type="protein sequence ID" value="PSAMB.scaffold2096size25459.g16392.t1"/>
    <property type="gene ID" value="PSAMB.scaffold2096size25459.g16392"/>
</dbReference>
<name>A0A914VJ19_9BILA</name>
<protein>
    <submittedName>
        <fullName evidence="10">EGF-like domain-containing protein</fullName>
    </submittedName>
</protein>
<dbReference type="FunFam" id="2.10.25.10:FF:000012">
    <property type="entry name" value="Delta-like protein"/>
    <property type="match status" value="1"/>
</dbReference>
<evidence type="ECO:0000256" key="3">
    <source>
        <dbReference type="ARBA" id="ARBA00022737"/>
    </source>
</evidence>
<sequence length="497" mass="52182">MFAGPSDLKKNIQVNGINVPLTSATLQSIKYGSFAFRGCLEDVALILGLMAEKELPKEMSSDKLHQAGTCSTVGGAVFSTAFNASLCSCEGEKCNNADVSTNVGPAVAHEAIVPSEFIAACPPPSQSFLEENTTFTTCSSNSNCAAPQLCCLVDKSRSMCKDPLYTKSVTGAICSEMRFTNNGTGQIFTEMVQSTEDMKAIFPQLSNDCNQPQTTTSKYLKKCDTYSTIISATADFRNIATGSEALSNLLSPLNALGMGPKNIADVGKISFMTRGCAEKYFSEAMSDGFPMIGDGVENLSGKLTFFNVPLTIDAQACNKEGASGCSNSVQSLKAIAPDECFAGFSGSSCGKLDMFAMMSQLFQNNSTNDNVKTDIKTCASAPCSNGGTCKSENGRPQCTCEPGFTGEKCTDRINESQGSLSSLVPPSSPTTSPPNVSKTVPPPVTNNNNNANSINNNNNNANVIGASKTVNKQQKKTGTALSAAVVIVALCTALTQI</sequence>
<dbReference type="SMART" id="SM00179">
    <property type="entry name" value="EGF_CA"/>
    <property type="match status" value="1"/>
</dbReference>
<evidence type="ECO:0000313" key="9">
    <source>
        <dbReference type="Proteomes" id="UP000887566"/>
    </source>
</evidence>
<keyword evidence="5" id="KW-0325">Glycoprotein</keyword>
<keyword evidence="4 6" id="KW-1015">Disulfide bond</keyword>
<dbReference type="Pfam" id="PF00008">
    <property type="entry name" value="EGF"/>
    <property type="match status" value="1"/>
</dbReference>
<feature type="domain" description="EGF-like" evidence="8">
    <location>
        <begin position="374"/>
        <end position="410"/>
    </location>
</feature>
<dbReference type="CDD" id="cd00054">
    <property type="entry name" value="EGF_CA"/>
    <property type="match status" value="1"/>
</dbReference>
<keyword evidence="2" id="KW-0732">Signal</keyword>
<dbReference type="InterPro" id="IPR050906">
    <property type="entry name" value="Notch_signaling"/>
</dbReference>
<feature type="disulfide bond" evidence="6">
    <location>
        <begin position="400"/>
        <end position="409"/>
    </location>
</feature>
<feature type="region of interest" description="Disordered" evidence="7">
    <location>
        <begin position="416"/>
        <end position="458"/>
    </location>
</feature>
<dbReference type="PROSITE" id="PS50026">
    <property type="entry name" value="EGF_3"/>
    <property type="match status" value="1"/>
</dbReference>
<dbReference type="SMART" id="SM00181">
    <property type="entry name" value="EGF"/>
    <property type="match status" value="1"/>
</dbReference>
<feature type="compositionally biased region" description="Low complexity" evidence="7">
    <location>
        <begin position="433"/>
        <end position="458"/>
    </location>
</feature>
<evidence type="ECO:0000256" key="2">
    <source>
        <dbReference type="ARBA" id="ARBA00022729"/>
    </source>
</evidence>
<evidence type="ECO:0000256" key="5">
    <source>
        <dbReference type="ARBA" id="ARBA00023180"/>
    </source>
</evidence>
<proteinExistence type="predicted"/>
<dbReference type="GO" id="GO:0045597">
    <property type="term" value="P:positive regulation of cell differentiation"/>
    <property type="evidence" value="ECO:0007669"/>
    <property type="project" value="UniProtKB-ARBA"/>
</dbReference>
<keyword evidence="9" id="KW-1185">Reference proteome</keyword>
<keyword evidence="1 6" id="KW-0245">EGF-like domain</keyword>
<reference evidence="10" key="1">
    <citation type="submission" date="2022-11" db="UniProtKB">
        <authorList>
            <consortium name="WormBaseParasite"/>
        </authorList>
    </citation>
    <scope>IDENTIFICATION</scope>
</reference>
<dbReference type="Gene3D" id="2.10.25.10">
    <property type="entry name" value="Laminin"/>
    <property type="match status" value="1"/>
</dbReference>
<accession>A0A914VJ19</accession>
<evidence type="ECO:0000256" key="6">
    <source>
        <dbReference type="PROSITE-ProRule" id="PRU00076"/>
    </source>
</evidence>
<dbReference type="PANTHER" id="PTHR24044">
    <property type="entry name" value="NOTCH LIGAND FAMILY MEMBER"/>
    <property type="match status" value="1"/>
</dbReference>
<dbReference type="AlphaFoldDB" id="A0A914VJ19"/>
<evidence type="ECO:0000256" key="1">
    <source>
        <dbReference type="ARBA" id="ARBA00022536"/>
    </source>
</evidence>
<comment type="caution">
    <text evidence="6">Lacks conserved residue(s) required for the propagation of feature annotation.</text>
</comment>
<dbReference type="GO" id="GO:0005509">
    <property type="term" value="F:calcium ion binding"/>
    <property type="evidence" value="ECO:0007669"/>
    <property type="project" value="InterPro"/>
</dbReference>
<dbReference type="Proteomes" id="UP000887566">
    <property type="component" value="Unplaced"/>
</dbReference>
<dbReference type="InterPro" id="IPR001881">
    <property type="entry name" value="EGF-like_Ca-bd_dom"/>
</dbReference>
<dbReference type="PROSITE" id="PS00022">
    <property type="entry name" value="EGF_1"/>
    <property type="match status" value="1"/>
</dbReference>
<keyword evidence="3" id="KW-0677">Repeat</keyword>
<evidence type="ECO:0000256" key="4">
    <source>
        <dbReference type="ARBA" id="ARBA00023157"/>
    </source>
</evidence>
<evidence type="ECO:0000313" key="10">
    <source>
        <dbReference type="WBParaSite" id="PSAMB.scaffold2096size25459.g16392.t1"/>
    </source>
</evidence>
<dbReference type="PROSITE" id="PS01186">
    <property type="entry name" value="EGF_2"/>
    <property type="match status" value="1"/>
</dbReference>